<dbReference type="EMBL" id="JBHLVF010000064">
    <property type="protein sequence ID" value="MFC0396693.1"/>
    <property type="molecule type" value="Genomic_DNA"/>
</dbReference>
<protein>
    <submittedName>
        <fullName evidence="3">Stalk domain-containing protein</fullName>
    </submittedName>
</protein>
<organism evidence="3 4">
    <name type="scientific">Paenibacillus mendelii</name>
    <dbReference type="NCBI Taxonomy" id="206163"/>
    <lineage>
        <taxon>Bacteria</taxon>
        <taxon>Bacillati</taxon>
        <taxon>Bacillota</taxon>
        <taxon>Bacilli</taxon>
        <taxon>Bacillales</taxon>
        <taxon>Paenibacillaceae</taxon>
        <taxon>Paenibacillus</taxon>
    </lineage>
</organism>
<evidence type="ECO:0000256" key="1">
    <source>
        <dbReference type="SAM" id="SignalP"/>
    </source>
</evidence>
<feature type="signal peptide" evidence="1">
    <location>
        <begin position="1"/>
        <end position="24"/>
    </location>
</feature>
<keyword evidence="1" id="KW-0732">Signal</keyword>
<reference evidence="3 4" key="1">
    <citation type="submission" date="2024-09" db="EMBL/GenBank/DDBJ databases">
        <authorList>
            <person name="Sun Q."/>
            <person name="Mori K."/>
        </authorList>
    </citation>
    <scope>NUCLEOTIDE SEQUENCE [LARGE SCALE GENOMIC DNA]</scope>
    <source>
        <strain evidence="3 4">CCM 4839</strain>
    </source>
</reference>
<gene>
    <name evidence="3" type="ORF">ACFFJ8_35755</name>
</gene>
<dbReference type="Pfam" id="PF07833">
    <property type="entry name" value="Cu_amine_oxidN1"/>
    <property type="match status" value="1"/>
</dbReference>
<evidence type="ECO:0000313" key="4">
    <source>
        <dbReference type="Proteomes" id="UP001589818"/>
    </source>
</evidence>
<evidence type="ECO:0000313" key="3">
    <source>
        <dbReference type="EMBL" id="MFC0396693.1"/>
    </source>
</evidence>
<feature type="domain" description="Copper amine oxidase-like N-terminal" evidence="2">
    <location>
        <begin position="39"/>
        <end position="93"/>
    </location>
</feature>
<name>A0ABV6JL89_9BACL</name>
<evidence type="ECO:0000259" key="2">
    <source>
        <dbReference type="Pfam" id="PF07833"/>
    </source>
</evidence>
<comment type="caution">
    <text evidence="3">The sequence shown here is derived from an EMBL/GenBank/DDBJ whole genome shotgun (WGS) entry which is preliminary data.</text>
</comment>
<dbReference type="RefSeq" id="WP_204821366.1">
    <property type="nucleotide sequence ID" value="NZ_JANHOF010000012.1"/>
</dbReference>
<dbReference type="InterPro" id="IPR012854">
    <property type="entry name" value="Cu_amine_oxidase-like_N"/>
</dbReference>
<sequence length="223" mass="24165">MKKKWIVTIAAASMVLGAGTGAFAGSNLQEIKAYFDNSLKMTVNGKAFQPTNDKGVPTLPIVYNGTTYLPVRAVSGALGVAVDYDVKTKTVSIGEKSEGTPIADGFDDMYRTKDPQVTEFNGKDYKDVYFNNATGNRSGSFMLYPKGKYQKLYLQVAAIGEDVEKLVVKDSGKDIILKEESVTVADGLKTIVVDIGGVSELYVYGDLKDSGKLFVPLTTSYYK</sequence>
<proteinExistence type="predicted"/>
<accession>A0ABV6JL89</accession>
<feature type="chain" id="PRO_5047538357" evidence="1">
    <location>
        <begin position="25"/>
        <end position="223"/>
    </location>
</feature>
<dbReference type="Proteomes" id="UP001589818">
    <property type="component" value="Unassembled WGS sequence"/>
</dbReference>
<keyword evidence="4" id="KW-1185">Reference proteome</keyword>